<evidence type="ECO:0000313" key="3">
    <source>
        <dbReference type="EMBL" id="KWN19212.1"/>
    </source>
</evidence>
<dbReference type="Proteomes" id="UP000068016">
    <property type="component" value="Unassembled WGS sequence"/>
</dbReference>
<evidence type="ECO:0000313" key="4">
    <source>
        <dbReference type="Proteomes" id="UP000068016"/>
    </source>
</evidence>
<organism evidence="3 4">
    <name type="scientific">Burkholderia territorii</name>
    <dbReference type="NCBI Taxonomy" id="1503055"/>
    <lineage>
        <taxon>Bacteria</taxon>
        <taxon>Pseudomonadati</taxon>
        <taxon>Pseudomonadota</taxon>
        <taxon>Betaproteobacteria</taxon>
        <taxon>Burkholderiales</taxon>
        <taxon>Burkholderiaceae</taxon>
        <taxon>Burkholderia</taxon>
        <taxon>Burkholderia cepacia complex</taxon>
    </lineage>
</organism>
<dbReference type="EMBL" id="LPLZ01000032">
    <property type="protein sequence ID" value="KWN19212.1"/>
    <property type="molecule type" value="Genomic_DNA"/>
</dbReference>
<proteinExistence type="inferred from homology"/>
<dbReference type="PANTHER" id="PTHR30344:SF1">
    <property type="entry name" value="6-PHOSPHOGLUCONOLACTONASE"/>
    <property type="match status" value="1"/>
</dbReference>
<dbReference type="InterPro" id="IPR015943">
    <property type="entry name" value="WD40/YVTN_repeat-like_dom_sf"/>
</dbReference>
<dbReference type="Pfam" id="PF10282">
    <property type="entry name" value="Lactonase"/>
    <property type="match status" value="2"/>
</dbReference>
<dbReference type="InterPro" id="IPR050282">
    <property type="entry name" value="Cycloisomerase_2"/>
</dbReference>
<dbReference type="PANTHER" id="PTHR30344">
    <property type="entry name" value="6-PHOSPHOGLUCONOLACTONASE-RELATED"/>
    <property type="match status" value="1"/>
</dbReference>
<comment type="similarity">
    <text evidence="1">Belongs to the cycloisomerase 2 family.</text>
</comment>
<dbReference type="AlphaFoldDB" id="A0A108EXC8"/>
<keyword evidence="2" id="KW-0313">Glucose metabolism</keyword>
<comment type="caution">
    <text evidence="3">The sequence shown here is derived from an EMBL/GenBank/DDBJ whole genome shotgun (WGS) entry which is preliminary data.</text>
</comment>
<evidence type="ECO:0000256" key="1">
    <source>
        <dbReference type="ARBA" id="ARBA00005564"/>
    </source>
</evidence>
<protein>
    <recommendedName>
        <fullName evidence="5">Lactonase family protein</fullName>
    </recommendedName>
</protein>
<dbReference type="Gene3D" id="2.130.10.10">
    <property type="entry name" value="YVTN repeat-like/Quinoprotein amine dehydrogenase"/>
    <property type="match status" value="2"/>
</dbReference>
<reference evidence="3 4" key="1">
    <citation type="submission" date="2015-11" db="EMBL/GenBank/DDBJ databases">
        <title>Expanding the genomic diversity of Burkholderia species for the development of highly accurate diagnostics.</title>
        <authorList>
            <person name="Sahl J."/>
            <person name="Keim P."/>
            <person name="Wagner D."/>
        </authorList>
    </citation>
    <scope>NUCLEOTIDE SEQUENCE [LARGE SCALE GENOMIC DNA]</scope>
    <source>
        <strain evidence="3 4">MSMB793WGS</strain>
    </source>
</reference>
<name>A0A108EXC8_9BURK</name>
<keyword evidence="2" id="KW-0119">Carbohydrate metabolism</keyword>
<evidence type="ECO:0000256" key="2">
    <source>
        <dbReference type="ARBA" id="ARBA00022526"/>
    </source>
</evidence>
<dbReference type="GO" id="GO:0005829">
    <property type="term" value="C:cytosol"/>
    <property type="evidence" value="ECO:0007669"/>
    <property type="project" value="TreeGrafter"/>
</dbReference>
<accession>A0A108EXC8</accession>
<sequence length="340" mass="33920">MASNQLYTQTNATTNAIVHMVRGNGGMLTIANITATGGKGANLGPDGLTSQNALAISPDKRFLYAVNAGDNSVSSFAIDAGTGNLTLVDHVVTSGNFPVSVAISSMGVLYVLQQGSQTVQAFSTANGQIGSTALGTWAIPNAGAKPTQLTLSPNGTFLVVSAGATSNELLSYPINSNGTLGSPVGNMAGVASPFAGVFVNNNLFLSSAVSAHAVQALSFQFGALTAIGSPVVGDPNGAPCWLVVTPDGKFAYAGDGGSGTIAAYSVSSSGILRLLNARAANENIAVAGDSWVSADGKYLYAAYLAAGEVIGYAINSDGSLAKIGTVSAVSGNTMQGLVGL</sequence>
<dbReference type="GO" id="GO:0017057">
    <property type="term" value="F:6-phosphogluconolactonase activity"/>
    <property type="evidence" value="ECO:0007669"/>
    <property type="project" value="TreeGrafter"/>
</dbReference>
<evidence type="ECO:0008006" key="5">
    <source>
        <dbReference type="Google" id="ProtNLM"/>
    </source>
</evidence>
<dbReference type="InterPro" id="IPR019405">
    <property type="entry name" value="Lactonase_7-beta_prop"/>
</dbReference>
<dbReference type="SUPFAM" id="SSF51004">
    <property type="entry name" value="C-terminal (heme d1) domain of cytochrome cd1-nitrite reductase"/>
    <property type="match status" value="1"/>
</dbReference>
<gene>
    <name evidence="3" type="ORF">WT83_10765</name>
</gene>
<dbReference type="GO" id="GO:0006006">
    <property type="term" value="P:glucose metabolic process"/>
    <property type="evidence" value="ECO:0007669"/>
    <property type="project" value="UniProtKB-KW"/>
</dbReference>
<dbReference type="InterPro" id="IPR011048">
    <property type="entry name" value="Haem_d1_sf"/>
</dbReference>